<evidence type="ECO:0000256" key="1">
    <source>
        <dbReference type="SAM" id="MobiDB-lite"/>
    </source>
</evidence>
<reference evidence="2 3" key="1">
    <citation type="submission" date="2023-09" db="EMBL/GenBank/DDBJ databases">
        <authorList>
            <person name="Wang M."/>
        </authorList>
    </citation>
    <scope>NUCLEOTIDE SEQUENCE [LARGE SCALE GENOMIC DNA]</scope>
    <source>
        <strain evidence="2">GT-2023</strain>
        <tissue evidence="2">Liver</tissue>
    </source>
</reference>
<feature type="compositionally biased region" description="Basic residues" evidence="1">
    <location>
        <begin position="12"/>
        <end position="21"/>
    </location>
</feature>
<gene>
    <name evidence="2" type="ORF">QQF64_008218</name>
</gene>
<proteinExistence type="predicted"/>
<feature type="region of interest" description="Disordered" evidence="1">
    <location>
        <begin position="1"/>
        <end position="37"/>
    </location>
</feature>
<dbReference type="EMBL" id="JAYMGO010000015">
    <property type="protein sequence ID" value="KAL1260391.1"/>
    <property type="molecule type" value="Genomic_DNA"/>
</dbReference>
<organism evidence="2 3">
    <name type="scientific">Cirrhinus molitorella</name>
    <name type="common">mud carp</name>
    <dbReference type="NCBI Taxonomy" id="172907"/>
    <lineage>
        <taxon>Eukaryota</taxon>
        <taxon>Metazoa</taxon>
        <taxon>Chordata</taxon>
        <taxon>Craniata</taxon>
        <taxon>Vertebrata</taxon>
        <taxon>Euteleostomi</taxon>
        <taxon>Actinopterygii</taxon>
        <taxon>Neopterygii</taxon>
        <taxon>Teleostei</taxon>
        <taxon>Ostariophysi</taxon>
        <taxon>Cypriniformes</taxon>
        <taxon>Cyprinidae</taxon>
        <taxon>Labeoninae</taxon>
        <taxon>Labeonini</taxon>
        <taxon>Cirrhinus</taxon>
    </lineage>
</organism>
<protein>
    <submittedName>
        <fullName evidence="2">Uncharacterized protein</fullName>
    </submittedName>
</protein>
<evidence type="ECO:0000313" key="2">
    <source>
        <dbReference type="EMBL" id="KAL1260391.1"/>
    </source>
</evidence>
<keyword evidence="3" id="KW-1185">Reference proteome</keyword>
<sequence>MKCRSAAQRSERRVRTRRRSQLHLSGNESLADKKTPSVQHQIIGVKLSSVSRRDAGAFTAFPKHRLHSRAALVMHIFNKRSSRLFMKLMIKATGNTLLSRTFSLMYHRHACGFSVAEFRRLGLIKLCQNF</sequence>
<accession>A0ABR3M5I6</accession>
<dbReference type="Proteomes" id="UP001558613">
    <property type="component" value="Unassembled WGS sequence"/>
</dbReference>
<name>A0ABR3M5I6_9TELE</name>
<evidence type="ECO:0000313" key="3">
    <source>
        <dbReference type="Proteomes" id="UP001558613"/>
    </source>
</evidence>
<comment type="caution">
    <text evidence="2">The sequence shown here is derived from an EMBL/GenBank/DDBJ whole genome shotgun (WGS) entry which is preliminary data.</text>
</comment>